<protein>
    <submittedName>
        <fullName evidence="1">Uncharacterized protein</fullName>
    </submittedName>
</protein>
<organism evidence="1 2">
    <name type="scientific">Metabacillus arenae</name>
    <dbReference type="NCBI Taxonomy" id="2771434"/>
    <lineage>
        <taxon>Bacteria</taxon>
        <taxon>Bacillati</taxon>
        <taxon>Bacillota</taxon>
        <taxon>Bacilli</taxon>
        <taxon>Bacillales</taxon>
        <taxon>Bacillaceae</taxon>
        <taxon>Metabacillus</taxon>
    </lineage>
</organism>
<name>A0A926NLF4_9BACI</name>
<reference evidence="1" key="1">
    <citation type="submission" date="2020-09" db="EMBL/GenBank/DDBJ databases">
        <title>A novel bacterium of genus Bacillus, isolated from South China Sea.</title>
        <authorList>
            <person name="Huang H."/>
            <person name="Mo K."/>
            <person name="Hu Y."/>
        </authorList>
    </citation>
    <scope>NUCLEOTIDE SEQUENCE</scope>
    <source>
        <strain evidence="1">IB182487</strain>
    </source>
</reference>
<sequence>MPNNDQSTNSTGNSSIQKTMEDIWRTSCGTWQNCNESNVLSFLSQCQEHNIDPQFCMSWVEQHSDKIPNWEDVSNSTLNWMDEHTSTGSPITE</sequence>
<dbReference type="RefSeq" id="WP_191161456.1">
    <property type="nucleotide sequence ID" value="NZ_JACXAI010000038.1"/>
</dbReference>
<gene>
    <name evidence="1" type="ORF">IC621_21910</name>
</gene>
<evidence type="ECO:0000313" key="2">
    <source>
        <dbReference type="Proteomes" id="UP000626844"/>
    </source>
</evidence>
<evidence type="ECO:0000313" key="1">
    <source>
        <dbReference type="EMBL" id="MBD1382860.1"/>
    </source>
</evidence>
<dbReference type="Proteomes" id="UP000626844">
    <property type="component" value="Unassembled WGS sequence"/>
</dbReference>
<dbReference type="AlphaFoldDB" id="A0A926NLF4"/>
<dbReference type="EMBL" id="JACXAI010000038">
    <property type="protein sequence ID" value="MBD1382860.1"/>
    <property type="molecule type" value="Genomic_DNA"/>
</dbReference>
<keyword evidence="2" id="KW-1185">Reference proteome</keyword>
<proteinExistence type="predicted"/>
<comment type="caution">
    <text evidence="1">The sequence shown here is derived from an EMBL/GenBank/DDBJ whole genome shotgun (WGS) entry which is preliminary data.</text>
</comment>
<accession>A0A926NLF4</accession>